<proteinExistence type="predicted"/>
<protein>
    <submittedName>
        <fullName evidence="1">Uncharacterized protein</fullName>
    </submittedName>
</protein>
<accession>A0AC61RTC1</accession>
<dbReference type="Proteomes" id="UP000304953">
    <property type="component" value="Unassembled WGS sequence"/>
</dbReference>
<evidence type="ECO:0000313" key="1">
    <source>
        <dbReference type="EMBL" id="TGY94982.1"/>
    </source>
</evidence>
<name>A0AC61RTC1_9FIRM</name>
<reference evidence="1" key="1">
    <citation type="submission" date="2019-04" db="EMBL/GenBank/DDBJ databases">
        <title>Microbes associate with the intestines of laboratory mice.</title>
        <authorList>
            <person name="Navarre W."/>
            <person name="Wong E."/>
            <person name="Huang K."/>
            <person name="Tropini C."/>
            <person name="Ng K."/>
            <person name="Yu B."/>
        </authorList>
    </citation>
    <scope>NUCLEOTIDE SEQUENCE</scope>
    <source>
        <strain evidence="1">NM01_1-7b</strain>
    </source>
</reference>
<keyword evidence="2" id="KW-1185">Reference proteome</keyword>
<organism evidence="1 2">
    <name type="scientific">Petralouisia muris</name>
    <dbReference type="NCBI Taxonomy" id="3032872"/>
    <lineage>
        <taxon>Bacteria</taxon>
        <taxon>Bacillati</taxon>
        <taxon>Bacillota</taxon>
        <taxon>Clostridia</taxon>
        <taxon>Lachnospirales</taxon>
        <taxon>Lachnospiraceae</taxon>
        <taxon>Petralouisia</taxon>
    </lineage>
</organism>
<dbReference type="EMBL" id="SRYA01000037">
    <property type="protein sequence ID" value="TGY94982.1"/>
    <property type="molecule type" value="Genomic_DNA"/>
</dbReference>
<evidence type="ECO:0000313" key="2">
    <source>
        <dbReference type="Proteomes" id="UP000304953"/>
    </source>
</evidence>
<sequence length="104" mass="11743">MITRKKVYEVPDILDDYAGLSGLFSTPVGIWCTDNLDCENMSIKDAQSNSVCLSGNIFDESIKDCLIFTFLDAINYGLEKDKFVKIEYEELIAECKIINLVVCE</sequence>
<gene>
    <name evidence="1" type="ORF">E5329_16940</name>
</gene>
<comment type="caution">
    <text evidence="1">The sequence shown here is derived from an EMBL/GenBank/DDBJ whole genome shotgun (WGS) entry which is preliminary data.</text>
</comment>